<proteinExistence type="predicted"/>
<feature type="transmembrane region" description="Helical" evidence="1">
    <location>
        <begin position="69"/>
        <end position="90"/>
    </location>
</feature>
<reference evidence="2" key="2">
    <citation type="journal article" date="2015" name="Fish Shellfish Immunol.">
        <title>Early steps in the European eel (Anguilla anguilla)-Vibrio vulnificus interaction in the gills: Role of the RtxA13 toxin.</title>
        <authorList>
            <person name="Callol A."/>
            <person name="Pajuelo D."/>
            <person name="Ebbesson L."/>
            <person name="Teles M."/>
            <person name="MacKenzie S."/>
            <person name="Amaro C."/>
        </authorList>
    </citation>
    <scope>NUCLEOTIDE SEQUENCE</scope>
</reference>
<feature type="transmembrane region" description="Helical" evidence="1">
    <location>
        <begin position="12"/>
        <end position="38"/>
    </location>
</feature>
<organism evidence="2">
    <name type="scientific">Anguilla anguilla</name>
    <name type="common">European freshwater eel</name>
    <name type="synonym">Muraena anguilla</name>
    <dbReference type="NCBI Taxonomy" id="7936"/>
    <lineage>
        <taxon>Eukaryota</taxon>
        <taxon>Metazoa</taxon>
        <taxon>Chordata</taxon>
        <taxon>Craniata</taxon>
        <taxon>Vertebrata</taxon>
        <taxon>Euteleostomi</taxon>
        <taxon>Actinopterygii</taxon>
        <taxon>Neopterygii</taxon>
        <taxon>Teleostei</taxon>
        <taxon>Anguilliformes</taxon>
        <taxon>Anguillidae</taxon>
        <taxon>Anguilla</taxon>
    </lineage>
</organism>
<dbReference type="AlphaFoldDB" id="A0A0E9XJC6"/>
<sequence>MSTTKDSHITKIVKVILVSCLQSLPCFSPLLFCIYVWIVWRCLNFLFTYIIPDLSIVLRPFWQMFCKTLSCIYVINNRFIQAITIGLVWIATSKLDTMLLCYANCCLKY</sequence>
<evidence type="ECO:0000313" key="2">
    <source>
        <dbReference type="EMBL" id="JAI02823.1"/>
    </source>
</evidence>
<keyword evidence="1" id="KW-0472">Membrane</keyword>
<keyword evidence="1" id="KW-0812">Transmembrane</keyword>
<evidence type="ECO:0000256" key="1">
    <source>
        <dbReference type="SAM" id="Phobius"/>
    </source>
</evidence>
<dbReference type="EMBL" id="GBXM01005755">
    <property type="protein sequence ID" value="JAI02823.1"/>
    <property type="molecule type" value="Transcribed_RNA"/>
</dbReference>
<feature type="transmembrane region" description="Helical" evidence="1">
    <location>
        <begin position="44"/>
        <end position="62"/>
    </location>
</feature>
<protein>
    <submittedName>
        <fullName evidence="2">Uncharacterized protein</fullName>
    </submittedName>
</protein>
<name>A0A0E9XJC6_ANGAN</name>
<reference evidence="2" key="1">
    <citation type="submission" date="2014-11" db="EMBL/GenBank/DDBJ databases">
        <authorList>
            <person name="Amaro Gonzalez C."/>
        </authorList>
    </citation>
    <scope>NUCLEOTIDE SEQUENCE</scope>
</reference>
<keyword evidence="1" id="KW-1133">Transmembrane helix</keyword>
<accession>A0A0E9XJC6</accession>